<reference evidence="3 4" key="1">
    <citation type="submission" date="2018-03" db="EMBL/GenBank/DDBJ databases">
        <title>Genome sequencing of Melaminivora sp.</title>
        <authorList>
            <person name="Kim S.-J."/>
            <person name="Heo J."/>
            <person name="Ahn J.-H."/>
            <person name="Kwon S.-W."/>
        </authorList>
    </citation>
    <scope>NUCLEOTIDE SEQUENCE [LARGE SCALE GENOMIC DNA]</scope>
    <source>
        <strain evidence="3 4">SC2-9</strain>
    </source>
</reference>
<feature type="domain" description="Peptidase M12B" evidence="2">
    <location>
        <begin position="221"/>
        <end position="401"/>
    </location>
</feature>
<dbReference type="AlphaFoldDB" id="A0A2R3QA26"/>
<keyword evidence="1" id="KW-0732">Signal</keyword>
<dbReference type="PANTHER" id="PTHR11905">
    <property type="entry name" value="ADAM A DISINTEGRIN AND METALLOPROTEASE DOMAIN"/>
    <property type="match status" value="1"/>
</dbReference>
<dbReference type="EMBL" id="CP027667">
    <property type="protein sequence ID" value="AVO48638.1"/>
    <property type="molecule type" value="Genomic_DNA"/>
</dbReference>
<dbReference type="PANTHER" id="PTHR11905:SF159">
    <property type="entry name" value="ADAM METALLOPROTEASE"/>
    <property type="match status" value="1"/>
</dbReference>
<accession>A0A2R3QA26</accession>
<dbReference type="GO" id="GO:0006508">
    <property type="term" value="P:proteolysis"/>
    <property type="evidence" value="ECO:0007669"/>
    <property type="project" value="InterPro"/>
</dbReference>
<feature type="chain" id="PRO_5015341500" description="Peptidase M12B domain-containing protein" evidence="1">
    <location>
        <begin position="31"/>
        <end position="887"/>
    </location>
</feature>
<evidence type="ECO:0000313" key="3">
    <source>
        <dbReference type="EMBL" id="AVO48638.1"/>
    </source>
</evidence>
<dbReference type="InterPro" id="IPR024079">
    <property type="entry name" value="MetalloPept_cat_dom_sf"/>
</dbReference>
<dbReference type="Pfam" id="PF18998">
    <property type="entry name" value="Flg_new_2"/>
    <property type="match status" value="1"/>
</dbReference>
<feature type="signal peptide" evidence="1">
    <location>
        <begin position="1"/>
        <end position="30"/>
    </location>
</feature>
<organism evidence="3 4">
    <name type="scientific">Melaminivora suipulveris</name>
    <dbReference type="NCBI Taxonomy" id="2109913"/>
    <lineage>
        <taxon>Bacteria</taxon>
        <taxon>Pseudomonadati</taxon>
        <taxon>Pseudomonadota</taxon>
        <taxon>Betaproteobacteria</taxon>
        <taxon>Burkholderiales</taxon>
        <taxon>Comamonadaceae</taxon>
        <taxon>Melaminivora</taxon>
    </lineage>
</organism>
<dbReference type="GO" id="GO:0004222">
    <property type="term" value="F:metalloendopeptidase activity"/>
    <property type="evidence" value="ECO:0007669"/>
    <property type="project" value="InterPro"/>
</dbReference>
<keyword evidence="4" id="KW-1185">Reference proteome</keyword>
<dbReference type="KEGG" id="mela:C6568_04655"/>
<sequence>MTFLGTFAKRAVSGGLLAVSALLSAPMVHAQTALRLPAQANEIPADALAAVRSLPAGQKLRLENFPLETGATPSLATLELQRVNHAQRAPALFLHDGTTVREGPPSQERNYFTGRLADEPDSQAFMVLDDQGGGYSVVHRGGAVFVSDFSANRKGRAASLQAGRLEQQADLNEQPLSCGVTPGFVQRHATPPSEAFVQALHASRERKLLRALPAAAPAQMRRADIIVEVDYELYTRLGRSPQAVQNYVRDLFTYISTYYESEVGARLAVTQINTWTGPAQPWTGSSTDVLLKQLEGYWNDPARYSTARHHVHLLSGKPGGGIAYLDTLGQDKRRFAYGVSTGMQVDFQAAAPQVAWDTVVIAHELGHAFGSDHTHNYDAPYRGSADGGAIDCCYSEGTGQCARLLGGSPRVGVLPGINSRTGGSSGMRQGTLMSYCDLVPGGFGNLSFNFGTSHAYGANAWRVPQVMQSAVQAHLPLDTTPPAQTFKLDVSRTGSGAGLVSSVPAGIQCGSDCSETYPAGTRITLTAAPGAGSSFTGWSGACSGTAATCSVTMDRALQAGAGFALNQTSRIVAVSKAGTGTGQVTSSPQGLSCQEGCSASAVSFPASGPVVLTARPSAGSKLVAWGGACSSYAAQPTCTVAPGSATAQVSVIFDKSGSAGDSSNGPLKDPRDFVNQQYLDFFDRPADGAGLNYWAQQLAAAKVTRPQVIESFMNSAEFSSRVAPLTRLYSAYFQRIPDYAGLTYWLGRMHPAGAAQDLSLAEVSAAFAASPEFTHTYGPLNDTAFVERVYRNVLARAPDAAGRAYWVDRLAQGLSRGDVMVSFSESAENLQATLPSVQVTMTHVGMLRRSPAVADHASWVNEIKAGRTTVEALIASVLASPEYAARF</sequence>
<dbReference type="InterPro" id="IPR001590">
    <property type="entry name" value="Peptidase_M12B"/>
</dbReference>
<dbReference type="Proteomes" id="UP000237925">
    <property type="component" value="Chromosome"/>
</dbReference>
<proteinExistence type="predicted"/>
<dbReference type="InterPro" id="IPR044060">
    <property type="entry name" value="Bacterial_rp_domain"/>
</dbReference>
<protein>
    <recommendedName>
        <fullName evidence="2">Peptidase M12B domain-containing protein</fullName>
    </recommendedName>
</protein>
<dbReference type="InterPro" id="IPR038255">
    <property type="entry name" value="PBS_linker_sf"/>
</dbReference>
<dbReference type="PROSITE" id="PS50215">
    <property type="entry name" value="ADAM_MEPRO"/>
    <property type="match status" value="1"/>
</dbReference>
<evidence type="ECO:0000259" key="2">
    <source>
        <dbReference type="PROSITE" id="PS50215"/>
    </source>
</evidence>
<dbReference type="RefSeq" id="WP_106683118.1">
    <property type="nucleotide sequence ID" value="NZ_CP027667.1"/>
</dbReference>
<dbReference type="Pfam" id="PF13946">
    <property type="entry name" value="DUF4214"/>
    <property type="match status" value="2"/>
</dbReference>
<name>A0A2R3QA26_9BURK</name>
<dbReference type="SUPFAM" id="SSF55486">
    <property type="entry name" value="Metalloproteases ('zincins'), catalytic domain"/>
    <property type="match status" value="1"/>
</dbReference>
<dbReference type="OrthoDB" id="6756050at2"/>
<dbReference type="InterPro" id="IPR025282">
    <property type="entry name" value="DUF4214"/>
</dbReference>
<evidence type="ECO:0000256" key="1">
    <source>
        <dbReference type="SAM" id="SignalP"/>
    </source>
</evidence>
<dbReference type="Gene3D" id="1.10.3130.20">
    <property type="entry name" value="Phycobilisome linker domain"/>
    <property type="match status" value="1"/>
</dbReference>
<gene>
    <name evidence="3" type="ORF">C6568_04655</name>
</gene>
<evidence type="ECO:0000313" key="4">
    <source>
        <dbReference type="Proteomes" id="UP000237925"/>
    </source>
</evidence>
<dbReference type="Gene3D" id="3.40.390.10">
    <property type="entry name" value="Collagenase (Catalytic Domain)"/>
    <property type="match status" value="1"/>
</dbReference>
<dbReference type="Pfam" id="PF13688">
    <property type="entry name" value="Reprolysin_5"/>
    <property type="match status" value="1"/>
</dbReference>